<evidence type="ECO:0000313" key="2">
    <source>
        <dbReference type="Proteomes" id="UP000249616"/>
    </source>
</evidence>
<dbReference type="EMBL" id="CP030073">
    <property type="protein sequence ID" value="AWW41416.1"/>
    <property type="molecule type" value="Genomic_DNA"/>
</dbReference>
<gene>
    <name evidence="1" type="ORF">DN051_36045</name>
</gene>
<keyword evidence="2" id="KW-1185">Reference proteome</keyword>
<accession>A0A2Z4J8Q3</accession>
<dbReference type="Proteomes" id="UP000249616">
    <property type="component" value="Chromosome"/>
</dbReference>
<dbReference type="RefSeq" id="WP_112440860.1">
    <property type="nucleotide sequence ID" value="NZ_CBDRHE010000034.1"/>
</dbReference>
<proteinExistence type="predicted"/>
<protein>
    <submittedName>
        <fullName evidence="1">Uncharacterized protein</fullName>
    </submittedName>
</protein>
<organism evidence="1 2">
    <name type="scientific">Streptomyces cadmiisoli</name>
    <dbReference type="NCBI Taxonomy" id="2184053"/>
    <lineage>
        <taxon>Bacteria</taxon>
        <taxon>Bacillati</taxon>
        <taxon>Actinomycetota</taxon>
        <taxon>Actinomycetes</taxon>
        <taxon>Kitasatosporales</taxon>
        <taxon>Streptomycetaceae</taxon>
        <taxon>Streptomyces</taxon>
        <taxon>Streptomyces aurantiacus group</taxon>
    </lineage>
</organism>
<name>A0A2Z4J8Q3_9ACTN</name>
<dbReference type="AlphaFoldDB" id="A0A2Z4J8Q3"/>
<reference evidence="1 2" key="1">
    <citation type="journal article" date="2019" name="Int. J. Syst. Evol. Microbiol.">
        <title>Streptomyces cadmiisoli sp. nov., a novel actinomycete isolated from cadmium-contaminated soil.</title>
        <authorList>
            <person name="Li K."/>
            <person name="Tang X."/>
            <person name="Zhao J."/>
            <person name="Guo Y."/>
            <person name="Tang Y."/>
            <person name="Gao J."/>
        </authorList>
    </citation>
    <scope>NUCLEOTIDE SEQUENCE [LARGE SCALE GENOMIC DNA]</scope>
    <source>
        <strain evidence="1 2">ZFG47</strain>
    </source>
</reference>
<evidence type="ECO:0000313" key="1">
    <source>
        <dbReference type="EMBL" id="AWW41416.1"/>
    </source>
</evidence>
<sequence length="59" mass="6316">MFLLHRPDHLYTEGWKQTVRLARRSTWPTRLAVGAAASSACHPGMEGVMRGGPGGDGPA</sequence>
<dbReference type="KEGG" id="scad:DN051_36045"/>